<name>A0A251UUP0_HELAN</name>
<dbReference type="GO" id="GO:0009873">
    <property type="term" value="P:ethylene-activated signaling pathway"/>
    <property type="evidence" value="ECO:0007669"/>
    <property type="project" value="UniProtKB-KW"/>
</dbReference>
<evidence type="ECO:0000256" key="5">
    <source>
        <dbReference type="ARBA" id="ARBA00023125"/>
    </source>
</evidence>
<evidence type="ECO:0000259" key="11">
    <source>
        <dbReference type="PROSITE" id="PS51032"/>
    </source>
</evidence>
<dbReference type="OMA" id="WENCGTE"/>
<dbReference type="InParanoid" id="A0A251UUP0"/>
<dbReference type="SMART" id="SM00380">
    <property type="entry name" value="AP2"/>
    <property type="match status" value="1"/>
</dbReference>
<dbReference type="CDD" id="cd00018">
    <property type="entry name" value="AP2"/>
    <property type="match status" value="1"/>
</dbReference>
<dbReference type="GO" id="GO:0003700">
    <property type="term" value="F:DNA-binding transcription factor activity"/>
    <property type="evidence" value="ECO:0007669"/>
    <property type="project" value="InterPro"/>
</dbReference>
<evidence type="ECO:0000256" key="10">
    <source>
        <dbReference type="SAM" id="MobiDB-lite"/>
    </source>
</evidence>
<dbReference type="InterPro" id="IPR016177">
    <property type="entry name" value="DNA-bd_dom_sf"/>
</dbReference>
<keyword evidence="8" id="KW-0539">Nucleus</keyword>
<reference evidence="13" key="2">
    <citation type="submission" date="2017-02" db="EMBL/GenBank/DDBJ databases">
        <title>Sunflower complete genome.</title>
        <authorList>
            <person name="Langlade N."/>
            <person name="Munos S."/>
        </authorList>
    </citation>
    <scope>NUCLEOTIDE SEQUENCE [LARGE SCALE GENOMIC DNA]</scope>
    <source>
        <tissue evidence="13">Leaves</tissue>
    </source>
</reference>
<evidence type="ECO:0000256" key="1">
    <source>
        <dbReference type="ARBA" id="ARBA00004123"/>
    </source>
</evidence>
<comment type="subcellular location">
    <subcellularLocation>
        <location evidence="1">Nucleus</location>
    </subcellularLocation>
</comment>
<proteinExistence type="inferred from homology"/>
<dbReference type="STRING" id="4232.A0A251UUP0"/>
<evidence type="ECO:0000256" key="3">
    <source>
        <dbReference type="ARBA" id="ARBA00022821"/>
    </source>
</evidence>
<evidence type="ECO:0000256" key="9">
    <source>
        <dbReference type="ARBA" id="ARBA00024343"/>
    </source>
</evidence>
<gene>
    <name evidence="13" type="ORF">HannXRQ_Chr05g0162171</name>
    <name evidence="12" type="ORF">HanXRQr2_Chr05g0236921</name>
</gene>
<dbReference type="Pfam" id="PF00847">
    <property type="entry name" value="AP2"/>
    <property type="match status" value="1"/>
</dbReference>
<dbReference type="GO" id="GO:0005634">
    <property type="term" value="C:nucleus"/>
    <property type="evidence" value="ECO:0000318"/>
    <property type="project" value="GO_Central"/>
</dbReference>
<dbReference type="PANTHER" id="PTHR31657:SF71">
    <property type="entry name" value="DNA-BINDING DOMAIN-CONTAINING PROTEIN-RELATED"/>
    <property type="match status" value="1"/>
</dbReference>
<dbReference type="InterPro" id="IPR001471">
    <property type="entry name" value="AP2/ERF_dom"/>
</dbReference>
<dbReference type="Gene3D" id="3.30.730.10">
    <property type="entry name" value="AP2/ERF domain"/>
    <property type="match status" value="1"/>
</dbReference>
<evidence type="ECO:0000256" key="8">
    <source>
        <dbReference type="ARBA" id="ARBA00023242"/>
    </source>
</evidence>
<accession>A0A251UUP0</accession>
<evidence type="ECO:0000313" key="12">
    <source>
        <dbReference type="EMBL" id="KAF5807729.1"/>
    </source>
</evidence>
<organism evidence="13 14">
    <name type="scientific">Helianthus annuus</name>
    <name type="common">Common sunflower</name>
    <dbReference type="NCBI Taxonomy" id="4232"/>
    <lineage>
        <taxon>Eukaryota</taxon>
        <taxon>Viridiplantae</taxon>
        <taxon>Streptophyta</taxon>
        <taxon>Embryophyta</taxon>
        <taxon>Tracheophyta</taxon>
        <taxon>Spermatophyta</taxon>
        <taxon>Magnoliopsida</taxon>
        <taxon>eudicotyledons</taxon>
        <taxon>Gunneridae</taxon>
        <taxon>Pentapetalae</taxon>
        <taxon>asterids</taxon>
        <taxon>campanulids</taxon>
        <taxon>Asterales</taxon>
        <taxon>Asteraceae</taxon>
        <taxon>Asteroideae</taxon>
        <taxon>Heliantheae alliance</taxon>
        <taxon>Heliantheae</taxon>
        <taxon>Helianthus</taxon>
    </lineage>
</organism>
<evidence type="ECO:0000256" key="6">
    <source>
        <dbReference type="ARBA" id="ARBA00023159"/>
    </source>
</evidence>
<sequence>MASAAMNFWNDNEFQFQPGGELMDALEPFIKSAPIDSSNYQNTLPFSSPPTSYPYPSSSFDSFIPSSSDYIFSTIQESGLYPGYSLPDQSGYNQPGSSLGLTQFNPTHQFQNQMEVQSQSQFPTQTQWPQNHFNFTPSDPVITTGSPPKPAKLYRGVRQRHWGKWVAEIRLPKSRTRLWLGTFDSAEEAALAYDKAAYKLRGDYARLNFPNLRHNGGSELADFKPLHSSVVAKLQTICQCLAEGKSVDGCKKSGQRRSKAKMAAAAPEVVKVEEDNGGWSEGYGGSGNSSPSSDLTFLEFTEDDNGGWTDNFSLEKHPSYEIDWGSI</sequence>
<keyword evidence="4" id="KW-0805">Transcription regulation</keyword>
<keyword evidence="14" id="KW-1185">Reference proteome</keyword>
<dbReference type="GO" id="GO:0000976">
    <property type="term" value="F:transcription cis-regulatory region binding"/>
    <property type="evidence" value="ECO:0007669"/>
    <property type="project" value="UniProtKB-ARBA"/>
</dbReference>
<comment type="similarity">
    <text evidence="9">Belongs to the AP2/ERF transcription factor family. ERF subfamily.</text>
</comment>
<keyword evidence="7" id="KW-0804">Transcription</keyword>
<evidence type="ECO:0000256" key="2">
    <source>
        <dbReference type="ARBA" id="ARBA00022745"/>
    </source>
</evidence>
<dbReference type="Proteomes" id="UP000215914">
    <property type="component" value="Chromosome 5"/>
</dbReference>
<dbReference type="InterPro" id="IPR051758">
    <property type="entry name" value="ERF/AP2-like"/>
</dbReference>
<reference evidence="12" key="3">
    <citation type="submission" date="2020-06" db="EMBL/GenBank/DDBJ databases">
        <title>Helianthus annuus Genome sequencing and assembly Release 2.</title>
        <authorList>
            <person name="Gouzy J."/>
            <person name="Langlade N."/>
            <person name="Munos S."/>
        </authorList>
    </citation>
    <scope>NUCLEOTIDE SEQUENCE</scope>
    <source>
        <tissue evidence="12">Leaves</tissue>
    </source>
</reference>
<evidence type="ECO:0000313" key="13">
    <source>
        <dbReference type="EMBL" id="OTG26753.1"/>
    </source>
</evidence>
<evidence type="ECO:0000256" key="7">
    <source>
        <dbReference type="ARBA" id="ARBA00023163"/>
    </source>
</evidence>
<dbReference type="SUPFAM" id="SSF54171">
    <property type="entry name" value="DNA-binding domain"/>
    <property type="match status" value="1"/>
</dbReference>
<dbReference type="PRINTS" id="PR00367">
    <property type="entry name" value="ETHRSPELEMNT"/>
</dbReference>
<dbReference type="GO" id="GO:0043565">
    <property type="term" value="F:sequence-specific DNA binding"/>
    <property type="evidence" value="ECO:0000318"/>
    <property type="project" value="GO_Central"/>
</dbReference>
<dbReference type="PROSITE" id="PS51032">
    <property type="entry name" value="AP2_ERF"/>
    <property type="match status" value="1"/>
</dbReference>
<keyword evidence="6" id="KW-0010">Activator</keyword>
<keyword evidence="2" id="KW-0936">Ethylene signaling pathway</keyword>
<reference evidence="12 14" key="1">
    <citation type="journal article" date="2017" name="Nature">
        <title>The sunflower genome provides insights into oil metabolism, flowering and Asterid evolution.</title>
        <authorList>
            <person name="Badouin H."/>
            <person name="Gouzy J."/>
            <person name="Grassa C.J."/>
            <person name="Murat F."/>
            <person name="Staton S.E."/>
            <person name="Cottret L."/>
            <person name="Lelandais-Briere C."/>
            <person name="Owens G.L."/>
            <person name="Carrere S."/>
            <person name="Mayjonade B."/>
            <person name="Legrand L."/>
            <person name="Gill N."/>
            <person name="Kane N.C."/>
            <person name="Bowers J.E."/>
            <person name="Hubner S."/>
            <person name="Bellec A."/>
            <person name="Berard A."/>
            <person name="Berges H."/>
            <person name="Blanchet N."/>
            <person name="Boniface M.C."/>
            <person name="Brunel D."/>
            <person name="Catrice O."/>
            <person name="Chaidir N."/>
            <person name="Claudel C."/>
            <person name="Donnadieu C."/>
            <person name="Faraut T."/>
            <person name="Fievet G."/>
            <person name="Helmstetter N."/>
            <person name="King M."/>
            <person name="Knapp S.J."/>
            <person name="Lai Z."/>
            <person name="Le Paslier M.C."/>
            <person name="Lippi Y."/>
            <person name="Lorenzon L."/>
            <person name="Mandel J.R."/>
            <person name="Marage G."/>
            <person name="Marchand G."/>
            <person name="Marquand E."/>
            <person name="Bret-Mestries E."/>
            <person name="Morien E."/>
            <person name="Nambeesan S."/>
            <person name="Nguyen T."/>
            <person name="Pegot-Espagnet P."/>
            <person name="Pouilly N."/>
            <person name="Raftis F."/>
            <person name="Sallet E."/>
            <person name="Schiex T."/>
            <person name="Thomas J."/>
            <person name="Vandecasteele C."/>
            <person name="Vares D."/>
            <person name="Vear F."/>
            <person name="Vautrin S."/>
            <person name="Crespi M."/>
            <person name="Mangin B."/>
            <person name="Burke J.M."/>
            <person name="Salse J."/>
            <person name="Munos S."/>
            <person name="Vincourt P."/>
            <person name="Rieseberg L.H."/>
            <person name="Langlade N.B."/>
        </authorList>
    </citation>
    <scope>NUCLEOTIDE SEQUENCE [LARGE SCALE GENOMIC DNA]</scope>
    <source>
        <strain evidence="14">cv. SF193</strain>
        <tissue evidence="12">Leaves</tissue>
    </source>
</reference>
<dbReference type="InterPro" id="IPR036955">
    <property type="entry name" value="AP2/ERF_dom_sf"/>
</dbReference>
<feature type="region of interest" description="Disordered" evidence="10">
    <location>
        <begin position="275"/>
        <end position="296"/>
    </location>
</feature>
<dbReference type="AlphaFoldDB" id="A0A251UUP0"/>
<dbReference type="EMBL" id="CM007894">
    <property type="protein sequence ID" value="OTG26753.1"/>
    <property type="molecule type" value="Genomic_DNA"/>
</dbReference>
<evidence type="ECO:0000256" key="4">
    <source>
        <dbReference type="ARBA" id="ARBA00023015"/>
    </source>
</evidence>
<dbReference type="PANTHER" id="PTHR31657">
    <property type="entry name" value="ETHYLENE-RESPONSIVE TRANSCRIPTION FACTOR ERF061"/>
    <property type="match status" value="1"/>
</dbReference>
<dbReference type="Gramene" id="mRNA:HanXRQr2_Chr05g0236921">
    <property type="protein sequence ID" value="CDS:HanXRQr2_Chr05g0236921.1"/>
    <property type="gene ID" value="HanXRQr2_Chr05g0236921"/>
</dbReference>
<evidence type="ECO:0000313" key="14">
    <source>
        <dbReference type="Proteomes" id="UP000215914"/>
    </source>
</evidence>
<keyword evidence="5 13" id="KW-0238">DNA-binding</keyword>
<dbReference type="OrthoDB" id="663856at2759"/>
<dbReference type="FunCoup" id="A0A251UUP0">
    <property type="interactions" value="2063"/>
</dbReference>
<protein>
    <submittedName>
        <fullName evidence="13">Putative integrase-type DNA-binding superfamily protein</fullName>
    </submittedName>
    <submittedName>
        <fullName evidence="12">Transcription factor AP2-EREBP family</fullName>
    </submittedName>
</protein>
<feature type="domain" description="AP2/ERF" evidence="11">
    <location>
        <begin position="153"/>
        <end position="210"/>
    </location>
</feature>
<dbReference type="FunFam" id="3.30.730.10:FF:000001">
    <property type="entry name" value="Ethylene-responsive transcription factor 2"/>
    <property type="match status" value="1"/>
</dbReference>
<dbReference type="GO" id="GO:0006952">
    <property type="term" value="P:defense response"/>
    <property type="evidence" value="ECO:0007669"/>
    <property type="project" value="UniProtKB-KW"/>
</dbReference>
<dbReference type="EMBL" id="MNCJ02000320">
    <property type="protein sequence ID" value="KAF5807729.1"/>
    <property type="molecule type" value="Genomic_DNA"/>
</dbReference>
<keyword evidence="3" id="KW-0611">Plant defense</keyword>